<dbReference type="InterPro" id="IPR036866">
    <property type="entry name" value="RibonucZ/Hydroxyglut_hydro"/>
</dbReference>
<dbReference type="Proteomes" id="UP000005511">
    <property type="component" value="Unassembled WGS sequence"/>
</dbReference>
<keyword evidence="2" id="KW-0479">Metal-binding</keyword>
<organism evidence="6 7">
    <name type="scientific">Campylobacter coli 80352</name>
    <dbReference type="NCBI Taxonomy" id="887288"/>
    <lineage>
        <taxon>Bacteria</taxon>
        <taxon>Pseudomonadati</taxon>
        <taxon>Campylobacterota</taxon>
        <taxon>Epsilonproteobacteria</taxon>
        <taxon>Campylobacterales</taxon>
        <taxon>Campylobacteraceae</taxon>
        <taxon>Campylobacter</taxon>
    </lineage>
</organism>
<dbReference type="Pfam" id="PF00753">
    <property type="entry name" value="Lactamase_B"/>
    <property type="match status" value="1"/>
</dbReference>
<evidence type="ECO:0000256" key="1">
    <source>
        <dbReference type="ARBA" id="ARBA00001947"/>
    </source>
</evidence>
<feature type="domain" description="Metallo-beta-lactamase" evidence="5">
    <location>
        <begin position="9"/>
        <end position="91"/>
    </location>
</feature>
<dbReference type="CDD" id="cd06262">
    <property type="entry name" value="metallo-hydrolase-like_MBL-fold"/>
    <property type="match status" value="1"/>
</dbReference>
<evidence type="ECO:0000256" key="2">
    <source>
        <dbReference type="ARBA" id="ARBA00022723"/>
    </source>
</evidence>
<evidence type="ECO:0000313" key="7">
    <source>
        <dbReference type="Proteomes" id="UP000005511"/>
    </source>
</evidence>
<dbReference type="EMBL" id="AIMT01000105">
    <property type="protein sequence ID" value="EIA62314.1"/>
    <property type="molecule type" value="Genomic_DNA"/>
</dbReference>
<dbReference type="RefSeq" id="WP_002783780.1">
    <property type="nucleotide sequence ID" value="NZ_AIMT01000105.1"/>
</dbReference>
<evidence type="ECO:0000256" key="3">
    <source>
        <dbReference type="ARBA" id="ARBA00022801"/>
    </source>
</evidence>
<comment type="caution">
    <text evidence="6">The sequence shown here is derived from an EMBL/GenBank/DDBJ whole genome shotgun (WGS) entry which is preliminary data.</text>
</comment>
<gene>
    <name evidence="6" type="ORF">cco14_09347</name>
</gene>
<feature type="non-terminal residue" evidence="6">
    <location>
        <position position="97"/>
    </location>
</feature>
<protein>
    <submittedName>
        <fullName evidence="6">Metallo-beta-lactamase family protein</fullName>
    </submittedName>
</protein>
<evidence type="ECO:0000256" key="4">
    <source>
        <dbReference type="ARBA" id="ARBA00022833"/>
    </source>
</evidence>
<keyword evidence="3" id="KW-0378">Hydrolase</keyword>
<sequence>MQILKQACGPYETNCYILNTSKGDFIIDPGVNALSFIKQYAKKPLAILNTHGHYDHVWDNARVKKEFDIPIYIHKNDEFMLQDPFGKGFEPSKADVL</sequence>
<dbReference type="PANTHER" id="PTHR46233:SF3">
    <property type="entry name" value="HYDROXYACYLGLUTATHIONE HYDROLASE GLOC"/>
    <property type="match status" value="1"/>
</dbReference>
<dbReference type="PANTHER" id="PTHR46233">
    <property type="entry name" value="HYDROXYACYLGLUTATHIONE HYDROLASE GLOC"/>
    <property type="match status" value="1"/>
</dbReference>
<proteinExistence type="predicted"/>
<name>A0ABN0EMN2_CAMCO</name>
<comment type="cofactor">
    <cofactor evidence="1">
        <name>Zn(2+)</name>
        <dbReference type="ChEBI" id="CHEBI:29105"/>
    </cofactor>
</comment>
<keyword evidence="7" id="KW-1185">Reference proteome</keyword>
<dbReference type="Gene3D" id="3.60.15.10">
    <property type="entry name" value="Ribonuclease Z/Hydroxyacylglutathione hydrolase-like"/>
    <property type="match status" value="1"/>
</dbReference>
<dbReference type="SUPFAM" id="SSF56281">
    <property type="entry name" value="Metallo-hydrolase/oxidoreductase"/>
    <property type="match status" value="1"/>
</dbReference>
<evidence type="ECO:0000313" key="6">
    <source>
        <dbReference type="EMBL" id="EIA62314.1"/>
    </source>
</evidence>
<evidence type="ECO:0000259" key="5">
    <source>
        <dbReference type="Pfam" id="PF00753"/>
    </source>
</evidence>
<accession>A0ABN0EMN2</accession>
<dbReference type="InterPro" id="IPR001279">
    <property type="entry name" value="Metallo-B-lactamas"/>
</dbReference>
<dbReference type="InterPro" id="IPR051453">
    <property type="entry name" value="MBL_Glyoxalase_II"/>
</dbReference>
<reference evidence="6 7" key="1">
    <citation type="submission" date="2010-09" db="EMBL/GenBank/DDBJ databases">
        <authorList>
            <person name="Richards V."/>
            <person name="Lefebure T."/>
            <person name="Suzuki H."/>
            <person name="Pavinski Bitar P."/>
            <person name="Stanhope M."/>
        </authorList>
    </citation>
    <scope>NUCLEOTIDE SEQUENCE [LARGE SCALE GENOMIC DNA]</scope>
    <source>
        <strain evidence="6 7">80352</strain>
    </source>
</reference>
<keyword evidence="4" id="KW-0862">Zinc</keyword>